<dbReference type="AlphaFoldDB" id="A0A3M2L0N5"/>
<comment type="caution">
    <text evidence="7">The sequence shown here is derived from an EMBL/GenBank/DDBJ whole genome shotgun (WGS) entry which is preliminary data.</text>
</comment>
<dbReference type="PANTHER" id="PTHR31885:SF6">
    <property type="entry name" value="GH04784P"/>
    <property type="match status" value="1"/>
</dbReference>
<name>A0A3M2L0N5_9NOCA</name>
<comment type="subcellular location">
    <subcellularLocation>
        <location evidence="1">Membrane</location>
        <topology evidence="1">Multi-pass membrane protein</topology>
    </subcellularLocation>
</comment>
<evidence type="ECO:0000313" key="7">
    <source>
        <dbReference type="EMBL" id="RMI31289.1"/>
    </source>
</evidence>
<dbReference type="Proteomes" id="UP000279275">
    <property type="component" value="Unassembled WGS sequence"/>
</dbReference>
<evidence type="ECO:0000313" key="8">
    <source>
        <dbReference type="Proteomes" id="UP000279275"/>
    </source>
</evidence>
<dbReference type="InterPro" id="IPR012506">
    <property type="entry name" value="TMEM86B-like"/>
</dbReference>
<dbReference type="GO" id="GO:0016787">
    <property type="term" value="F:hydrolase activity"/>
    <property type="evidence" value="ECO:0007669"/>
    <property type="project" value="TreeGrafter"/>
</dbReference>
<dbReference type="Pfam" id="PF07947">
    <property type="entry name" value="YhhN"/>
    <property type="match status" value="1"/>
</dbReference>
<feature type="transmembrane region" description="Helical" evidence="6">
    <location>
        <begin position="149"/>
        <end position="167"/>
    </location>
</feature>
<reference evidence="7 8" key="1">
    <citation type="submission" date="2018-10" db="EMBL/GenBank/DDBJ databases">
        <title>Isolation from cow dung.</title>
        <authorList>
            <person name="Ling L."/>
        </authorList>
    </citation>
    <scope>NUCLEOTIDE SEQUENCE [LARGE SCALE GENOMIC DNA]</scope>
    <source>
        <strain evidence="7 8">NEAU-LL90</strain>
    </source>
</reference>
<keyword evidence="8" id="KW-1185">Reference proteome</keyword>
<evidence type="ECO:0000256" key="1">
    <source>
        <dbReference type="ARBA" id="ARBA00004141"/>
    </source>
</evidence>
<evidence type="ECO:0000256" key="3">
    <source>
        <dbReference type="ARBA" id="ARBA00022692"/>
    </source>
</evidence>
<protein>
    <submittedName>
        <fullName evidence="7">Lysoplasmalogenase</fullName>
    </submittedName>
</protein>
<dbReference type="GO" id="GO:0016020">
    <property type="term" value="C:membrane"/>
    <property type="evidence" value="ECO:0007669"/>
    <property type="project" value="UniProtKB-SubCell"/>
</dbReference>
<dbReference type="PANTHER" id="PTHR31885">
    <property type="entry name" value="GH04784P"/>
    <property type="match status" value="1"/>
</dbReference>
<evidence type="ECO:0000256" key="4">
    <source>
        <dbReference type="ARBA" id="ARBA00022989"/>
    </source>
</evidence>
<proteinExistence type="inferred from homology"/>
<evidence type="ECO:0000256" key="2">
    <source>
        <dbReference type="ARBA" id="ARBA00007375"/>
    </source>
</evidence>
<evidence type="ECO:0000256" key="6">
    <source>
        <dbReference type="SAM" id="Phobius"/>
    </source>
</evidence>
<keyword evidence="3 6" id="KW-0812">Transmembrane</keyword>
<feature type="transmembrane region" description="Helical" evidence="6">
    <location>
        <begin position="179"/>
        <end position="198"/>
    </location>
</feature>
<feature type="transmembrane region" description="Helical" evidence="6">
    <location>
        <begin position="126"/>
        <end position="143"/>
    </location>
</feature>
<sequence>MDNRPVRSPTMTFTSTARRAAAGYAALSVANIVLGDTGVRVGEWITKPLLMPALALFVWVTARSGTGDRPDLRLPIAGILLGGAGDAALSGSGLWFIAGMACFAAGHCCYLTAMRRRGAFTHVRRATVAAYAVIWLALVATIWSGVGGLLIPVIAYSLLLVAMAIGASGLPAPGAAGGALFVVSDGFIALGLAGVHLFPHQSAVVMPTYVAAQFLLALAWLGGFGKVRPLVSRSRPDSGIDRSTSVP</sequence>
<gene>
    <name evidence="7" type="ORF">EBN03_18150</name>
</gene>
<feature type="transmembrane region" description="Helical" evidence="6">
    <location>
        <begin position="95"/>
        <end position="114"/>
    </location>
</feature>
<keyword evidence="5 6" id="KW-0472">Membrane</keyword>
<organism evidence="7 8">
    <name type="scientific">Nocardia stercoris</name>
    <dbReference type="NCBI Taxonomy" id="2483361"/>
    <lineage>
        <taxon>Bacteria</taxon>
        <taxon>Bacillati</taxon>
        <taxon>Actinomycetota</taxon>
        <taxon>Actinomycetes</taxon>
        <taxon>Mycobacteriales</taxon>
        <taxon>Nocardiaceae</taxon>
        <taxon>Nocardia</taxon>
    </lineage>
</organism>
<evidence type="ECO:0000256" key="5">
    <source>
        <dbReference type="ARBA" id="ARBA00023136"/>
    </source>
</evidence>
<accession>A0A3M2L0N5</accession>
<keyword evidence="4 6" id="KW-1133">Transmembrane helix</keyword>
<comment type="similarity">
    <text evidence="2">Belongs to the TMEM86 family.</text>
</comment>
<dbReference type="EMBL" id="RFFH01000007">
    <property type="protein sequence ID" value="RMI31289.1"/>
    <property type="molecule type" value="Genomic_DNA"/>
</dbReference>
<feature type="transmembrane region" description="Helical" evidence="6">
    <location>
        <begin position="204"/>
        <end position="225"/>
    </location>
</feature>